<gene>
    <name evidence="2" type="ORF">Tco_0941690</name>
</gene>
<evidence type="ECO:0000313" key="3">
    <source>
        <dbReference type="Proteomes" id="UP001151760"/>
    </source>
</evidence>
<feature type="compositionally biased region" description="Basic residues" evidence="1">
    <location>
        <begin position="31"/>
        <end position="40"/>
    </location>
</feature>
<feature type="compositionally biased region" description="Polar residues" evidence="1">
    <location>
        <begin position="362"/>
        <end position="377"/>
    </location>
</feature>
<feature type="compositionally biased region" description="Basic residues" evidence="1">
    <location>
        <begin position="382"/>
        <end position="391"/>
    </location>
</feature>
<dbReference type="EMBL" id="BQNB010015593">
    <property type="protein sequence ID" value="GJT41825.1"/>
    <property type="molecule type" value="Genomic_DNA"/>
</dbReference>
<protein>
    <submittedName>
        <fullName evidence="2">Uncharacterized protein</fullName>
    </submittedName>
</protein>
<reference evidence="2" key="2">
    <citation type="submission" date="2022-01" db="EMBL/GenBank/DDBJ databases">
        <authorList>
            <person name="Yamashiro T."/>
            <person name="Shiraishi A."/>
            <person name="Satake H."/>
            <person name="Nakayama K."/>
        </authorList>
    </citation>
    <scope>NUCLEOTIDE SEQUENCE</scope>
</reference>
<name>A0ABQ5DRL9_9ASTR</name>
<feature type="region of interest" description="Disordered" evidence="1">
    <location>
        <begin position="15"/>
        <end position="116"/>
    </location>
</feature>
<keyword evidence="3" id="KW-1185">Reference proteome</keyword>
<evidence type="ECO:0000256" key="1">
    <source>
        <dbReference type="SAM" id="MobiDB-lite"/>
    </source>
</evidence>
<proteinExistence type="predicted"/>
<accession>A0ABQ5DRL9</accession>
<dbReference type="Proteomes" id="UP001151760">
    <property type="component" value="Unassembled WGS sequence"/>
</dbReference>
<feature type="compositionally biased region" description="Low complexity" evidence="1">
    <location>
        <begin position="348"/>
        <end position="361"/>
    </location>
</feature>
<organism evidence="2 3">
    <name type="scientific">Tanacetum coccineum</name>
    <dbReference type="NCBI Taxonomy" id="301880"/>
    <lineage>
        <taxon>Eukaryota</taxon>
        <taxon>Viridiplantae</taxon>
        <taxon>Streptophyta</taxon>
        <taxon>Embryophyta</taxon>
        <taxon>Tracheophyta</taxon>
        <taxon>Spermatophyta</taxon>
        <taxon>Magnoliopsida</taxon>
        <taxon>eudicotyledons</taxon>
        <taxon>Gunneridae</taxon>
        <taxon>Pentapetalae</taxon>
        <taxon>asterids</taxon>
        <taxon>campanulids</taxon>
        <taxon>Asterales</taxon>
        <taxon>Asteraceae</taxon>
        <taxon>Asteroideae</taxon>
        <taxon>Anthemideae</taxon>
        <taxon>Anthemidinae</taxon>
        <taxon>Tanacetum</taxon>
    </lineage>
</organism>
<sequence>MLAICAADTPVVFKALKTSSNAESVSQGTKPRAKPGHKKLSTSSKQPFVSSKEATKDGSSKAPTSSKTGHSKKRKESSSAMDSNPNQPPVSTPVDTGMHKEDHQAIGGSTSLGTGEARANHQLNSGMLAFNLTEPIYSASFIIHSEFASGNDALAVSTAEADPGKSAPSTDPHVLADQTKSISEGLETILTRPKIGKGASSIARQVEEEEASNTIKLEDLSKQVSNVPGFKDLDSTEDDHVIVVDDSDEDEDEVHTTTEDTSVPKSSSPKSLAKCHKSFEQAVLGFRFCLIKSWRSKCSSASQADTMPAEGEKNTNQATISHLFQRRAKKNAEKENLNNQQPKPTTPPATTTIPPIITTTTNQMQSPQNLQNGSSQPEGEHIKKHKGKKAMSSKDAEEVSTKSDARREGEMRKEELIDLLGPEVVNKYYNDKLQYDRYCDKMLNRRAKSRITNCDILTRKGPITLNAYREDDTSELIPEFKASNLHLGEYREVVKACPKKGINLDRPLSKQDPLDRLNDLANKKRKHADDIHDFFRANKRLKLSVQYKDHPAGTVLNEPVLGMILFNSYHRQDFVTIEDFRDFSNTMLYTVQEILFKLHQGPGLDDHARTFSSLLLAEIDKRNLNPLKQMRVIKQLRQ</sequence>
<feature type="region of interest" description="Disordered" evidence="1">
    <location>
        <begin position="245"/>
        <end position="272"/>
    </location>
</feature>
<feature type="compositionally biased region" description="Basic and acidic residues" evidence="1">
    <location>
        <begin position="392"/>
        <end position="410"/>
    </location>
</feature>
<reference evidence="2" key="1">
    <citation type="journal article" date="2022" name="Int. J. Mol. Sci.">
        <title>Draft Genome of Tanacetum Coccineum: Genomic Comparison of Closely Related Tanacetum-Family Plants.</title>
        <authorList>
            <person name="Yamashiro T."/>
            <person name="Shiraishi A."/>
            <person name="Nakayama K."/>
            <person name="Satake H."/>
        </authorList>
    </citation>
    <scope>NUCLEOTIDE SEQUENCE</scope>
</reference>
<feature type="region of interest" description="Disordered" evidence="1">
    <location>
        <begin position="331"/>
        <end position="410"/>
    </location>
</feature>
<feature type="compositionally biased region" description="Polar residues" evidence="1">
    <location>
        <begin position="17"/>
        <end position="29"/>
    </location>
</feature>
<comment type="caution">
    <text evidence="2">The sequence shown here is derived from an EMBL/GenBank/DDBJ whole genome shotgun (WGS) entry which is preliminary data.</text>
</comment>
<evidence type="ECO:0000313" key="2">
    <source>
        <dbReference type="EMBL" id="GJT41825.1"/>
    </source>
</evidence>